<evidence type="ECO:0000256" key="4">
    <source>
        <dbReference type="ARBA" id="ARBA00023054"/>
    </source>
</evidence>
<evidence type="ECO:0000313" key="10">
    <source>
        <dbReference type="EMBL" id="ALC39837.1"/>
    </source>
</evidence>
<keyword evidence="3" id="KW-0732">Signal</keyword>
<dbReference type="OMA" id="GNCANHY"/>
<dbReference type="GO" id="GO:0005577">
    <property type="term" value="C:fibrinogen complex"/>
    <property type="evidence" value="ECO:0007669"/>
    <property type="project" value="TreeGrafter"/>
</dbReference>
<feature type="domain" description="Fibrinogen C-terminal" evidence="9">
    <location>
        <begin position="62"/>
        <end position="243"/>
    </location>
</feature>
<dbReference type="PANTHER" id="PTHR47221">
    <property type="entry name" value="FIBRINOGEN ALPHA CHAIN"/>
    <property type="match status" value="1"/>
</dbReference>
<evidence type="ECO:0000256" key="6">
    <source>
        <dbReference type="ARBA" id="ARBA00023180"/>
    </source>
</evidence>
<reference evidence="10 11" key="1">
    <citation type="submission" date="2015-08" db="EMBL/GenBank/DDBJ databases">
        <title>Ancestral chromatin configuration constrains chromatin evolution on differentiating sex chromosomes in Drosophila.</title>
        <authorList>
            <person name="Zhou Q."/>
            <person name="Bachtrog D."/>
        </authorList>
    </citation>
    <scope>NUCLEOTIDE SEQUENCE [LARGE SCALE GENOMIC DNA]</scope>
    <source>
        <tissue evidence="10">Whole larvae</tissue>
    </source>
</reference>
<dbReference type="Proteomes" id="UP000494163">
    <property type="component" value="Chromosome 2L"/>
</dbReference>
<gene>
    <name evidence="10" type="ORF">Dbus_chr2Lg1922</name>
</gene>
<keyword evidence="6" id="KW-0325">Glycoprotein</keyword>
<keyword evidence="5" id="KW-1015">Disulfide bond</keyword>
<dbReference type="InterPro" id="IPR002181">
    <property type="entry name" value="Fibrinogen_a/b/g_C_dom"/>
</dbReference>
<dbReference type="STRING" id="30019.A0A0M4ERL4"/>
<evidence type="ECO:0000256" key="3">
    <source>
        <dbReference type="ARBA" id="ARBA00022729"/>
    </source>
</evidence>
<evidence type="ECO:0000256" key="1">
    <source>
        <dbReference type="ARBA" id="ARBA00004613"/>
    </source>
</evidence>
<dbReference type="Gene3D" id="4.10.530.10">
    <property type="entry name" value="Gamma-fibrinogen Carboxyl Terminal Fragment, domain 2"/>
    <property type="match status" value="1"/>
</dbReference>
<dbReference type="GO" id="GO:0030674">
    <property type="term" value="F:protein-macromolecule adaptor activity"/>
    <property type="evidence" value="ECO:0007669"/>
    <property type="project" value="TreeGrafter"/>
</dbReference>
<dbReference type="CDD" id="cd00087">
    <property type="entry name" value="FReD"/>
    <property type="match status" value="1"/>
</dbReference>
<dbReference type="PANTHER" id="PTHR47221:SF6">
    <property type="entry name" value="FIBRINOGEN ALPHA CHAIN"/>
    <property type="match status" value="1"/>
</dbReference>
<accession>A0A0M4ERL4</accession>
<keyword evidence="4 7" id="KW-0175">Coiled coil</keyword>
<dbReference type="Gene3D" id="3.90.215.10">
    <property type="entry name" value="Gamma Fibrinogen, chain A, domain 1"/>
    <property type="match status" value="1"/>
</dbReference>
<dbReference type="InterPro" id="IPR037579">
    <property type="entry name" value="FIB_ANG-like"/>
</dbReference>
<proteinExistence type="predicted"/>
<dbReference type="InterPro" id="IPR036056">
    <property type="entry name" value="Fibrinogen-like_C"/>
</dbReference>
<dbReference type="SUPFAM" id="SSF56496">
    <property type="entry name" value="Fibrinogen C-terminal domain-like"/>
    <property type="match status" value="1"/>
</dbReference>
<dbReference type="SMART" id="SM00186">
    <property type="entry name" value="FBG"/>
    <property type="match status" value="1"/>
</dbReference>
<feature type="region of interest" description="Disordered" evidence="8">
    <location>
        <begin position="196"/>
        <end position="218"/>
    </location>
</feature>
<evidence type="ECO:0000256" key="8">
    <source>
        <dbReference type="SAM" id="MobiDB-lite"/>
    </source>
</evidence>
<evidence type="ECO:0000313" key="11">
    <source>
        <dbReference type="Proteomes" id="UP000494163"/>
    </source>
</evidence>
<keyword evidence="11" id="KW-1185">Reference proteome</keyword>
<organism evidence="10 11">
    <name type="scientific">Drosophila busckii</name>
    <name type="common">Fruit fly</name>
    <dbReference type="NCBI Taxonomy" id="30019"/>
    <lineage>
        <taxon>Eukaryota</taxon>
        <taxon>Metazoa</taxon>
        <taxon>Ecdysozoa</taxon>
        <taxon>Arthropoda</taxon>
        <taxon>Hexapoda</taxon>
        <taxon>Insecta</taxon>
        <taxon>Pterygota</taxon>
        <taxon>Neoptera</taxon>
        <taxon>Endopterygota</taxon>
        <taxon>Diptera</taxon>
        <taxon>Brachycera</taxon>
        <taxon>Muscomorpha</taxon>
        <taxon>Ephydroidea</taxon>
        <taxon>Drosophilidae</taxon>
        <taxon>Drosophila</taxon>
    </lineage>
</organism>
<dbReference type="EMBL" id="CP012523">
    <property type="protein sequence ID" value="ALC39837.1"/>
    <property type="molecule type" value="Genomic_DNA"/>
</dbReference>
<dbReference type="Pfam" id="PF00147">
    <property type="entry name" value="Fibrinogen_C"/>
    <property type="match status" value="1"/>
</dbReference>
<dbReference type="SMR" id="A0A0M4ERL4"/>
<evidence type="ECO:0000256" key="2">
    <source>
        <dbReference type="ARBA" id="ARBA00022525"/>
    </source>
</evidence>
<dbReference type="InterPro" id="IPR014716">
    <property type="entry name" value="Fibrinogen_a/b/g_C_1"/>
</dbReference>
<name>A0A0M4ERL4_DROBS</name>
<feature type="compositionally biased region" description="Basic and acidic residues" evidence="8">
    <location>
        <begin position="200"/>
        <end position="218"/>
    </location>
</feature>
<protein>
    <submittedName>
        <fullName evidence="10">Maker533</fullName>
    </submittedName>
</protein>
<evidence type="ECO:0000256" key="5">
    <source>
        <dbReference type="ARBA" id="ARBA00023157"/>
    </source>
</evidence>
<dbReference type="OrthoDB" id="6145874at2759"/>
<comment type="subcellular location">
    <subcellularLocation>
        <location evidence="1">Secreted</location>
    </subcellularLocation>
</comment>
<dbReference type="GO" id="GO:0034116">
    <property type="term" value="P:positive regulation of heterotypic cell-cell adhesion"/>
    <property type="evidence" value="ECO:0007669"/>
    <property type="project" value="TreeGrafter"/>
</dbReference>
<evidence type="ECO:0000259" key="9">
    <source>
        <dbReference type="PROSITE" id="PS51406"/>
    </source>
</evidence>
<dbReference type="AlphaFoldDB" id="A0A0M4ERL4"/>
<keyword evidence="2" id="KW-0964">Secreted</keyword>
<dbReference type="PROSITE" id="PS51406">
    <property type="entry name" value="FIBRINOGEN_C_2"/>
    <property type="match status" value="1"/>
</dbReference>
<feature type="coiled-coil region" evidence="7">
    <location>
        <begin position="5"/>
        <end position="55"/>
    </location>
</feature>
<sequence>MLKDLVKYEAKIEQLESRIKNQETNPGAGNTTGELEKLQAKIREQQTTITTLEVKLVKDKSNTDPAAATSCLPFGSSSDIQTIRLPGVEAFQVPCDSRFAGNGWTVIQRRVDGSVNFNRSWEEYKNGFGDLRGNFWLGLERLHLMTKLRPLELYIQIEDFKNEKRYARYSNFSVGNEEQSYKLLSVGEYSGNAGNALDSGDGRGGDAKNMKFSTPERDNDKADNLNCAAYHASGWWFNNCLWW</sequence>
<evidence type="ECO:0000256" key="7">
    <source>
        <dbReference type="SAM" id="Coils"/>
    </source>
</evidence>
<dbReference type="GO" id="GO:0005201">
    <property type="term" value="F:extracellular matrix structural constituent"/>
    <property type="evidence" value="ECO:0007669"/>
    <property type="project" value="TreeGrafter"/>
</dbReference>